<dbReference type="EMBL" id="FQVQ01000019">
    <property type="protein sequence ID" value="SHF77805.1"/>
    <property type="molecule type" value="Genomic_DNA"/>
</dbReference>
<dbReference type="Pfam" id="PF20311">
    <property type="entry name" value="DUF6607"/>
    <property type="match status" value="1"/>
</dbReference>
<name>A0A1M5EF06_9FLAO</name>
<proteinExistence type="predicted"/>
<accession>A0A1M5EF06</accession>
<gene>
    <name evidence="2" type="ORF">SAMN05444377_11911</name>
</gene>
<feature type="signal peptide" evidence="1">
    <location>
        <begin position="1"/>
        <end position="18"/>
    </location>
</feature>
<organism evidence="2 3">
    <name type="scientific">Flavobacterium fontis</name>
    <dbReference type="NCBI Taxonomy" id="1124188"/>
    <lineage>
        <taxon>Bacteria</taxon>
        <taxon>Pseudomonadati</taxon>
        <taxon>Bacteroidota</taxon>
        <taxon>Flavobacteriia</taxon>
        <taxon>Flavobacteriales</taxon>
        <taxon>Flavobacteriaceae</taxon>
        <taxon>Flavobacterium</taxon>
    </lineage>
</organism>
<dbReference type="RefSeq" id="WP_073365156.1">
    <property type="nucleotide sequence ID" value="NZ_FQVQ01000019.1"/>
</dbReference>
<protein>
    <recommendedName>
        <fullName evidence="4">Methane oxygenase PmoA</fullName>
    </recommendedName>
</protein>
<evidence type="ECO:0000256" key="1">
    <source>
        <dbReference type="SAM" id="SignalP"/>
    </source>
</evidence>
<keyword evidence="1" id="KW-0732">Signal</keyword>
<dbReference type="InterPro" id="IPR046715">
    <property type="entry name" value="DUF6607"/>
</dbReference>
<dbReference type="OrthoDB" id="8564954at2"/>
<keyword evidence="3" id="KW-1185">Reference proteome</keyword>
<dbReference type="Proteomes" id="UP000184147">
    <property type="component" value="Unassembled WGS sequence"/>
</dbReference>
<feature type="chain" id="PRO_5012951448" description="Methane oxygenase PmoA" evidence="1">
    <location>
        <begin position="19"/>
        <end position="296"/>
    </location>
</feature>
<evidence type="ECO:0008006" key="4">
    <source>
        <dbReference type="Google" id="ProtNLM"/>
    </source>
</evidence>
<dbReference type="STRING" id="1124188.SAMN05444377_11911"/>
<evidence type="ECO:0000313" key="2">
    <source>
        <dbReference type="EMBL" id="SHF77805.1"/>
    </source>
</evidence>
<reference evidence="2 3" key="1">
    <citation type="submission" date="2016-11" db="EMBL/GenBank/DDBJ databases">
        <authorList>
            <person name="Jaros S."/>
            <person name="Januszkiewicz K."/>
            <person name="Wedrychowicz H."/>
        </authorList>
    </citation>
    <scope>NUCLEOTIDE SEQUENCE [LARGE SCALE GENOMIC DNA]</scope>
    <source>
        <strain evidence="2 3">DSM 25660</strain>
    </source>
</reference>
<evidence type="ECO:0000313" key="3">
    <source>
        <dbReference type="Proteomes" id="UP000184147"/>
    </source>
</evidence>
<dbReference type="AlphaFoldDB" id="A0A1M5EF06"/>
<sequence>MKPLFLGLALGLTSFVSAQNPQDAKAIQSMCGCYEIKFNFAETFAYPKDSVSYKPSPVKHETALEWAVLIEDQPRKKSIQHLLIVGRGMIVKHWRQDWTFENQRFYTYNGFNDWTFKTVPAQSVKGQWTQSVFEVDDKPRYTGSASWIHVDGRDFWQNTTDAPLPRREYTQRSDYNITRRLNTVELTPYGWVHNQDNDKIIKETSGETYVLAQEKGYNTYTKVDDSRCEAAQKWWNEHQGFWKKVRAKWDAEYAKNKDLKLRPEVEGKPLHVHLQALKPDAKQEEINTIIDRFIIS</sequence>